<evidence type="ECO:0000313" key="1">
    <source>
        <dbReference type="EMBL" id="CAE6494192.1"/>
    </source>
</evidence>
<sequence>MKISLSQTNAKLIETNIEKSNFLWTELYRITKQNKFTADFIVKFALKSKKQ</sequence>
<accession>A0A812F6H7</accession>
<evidence type="ECO:0000313" key="2">
    <source>
        <dbReference type="Proteomes" id="UP000655759"/>
    </source>
</evidence>
<organism evidence="1 2">
    <name type="scientific">Candidatus Nitrosotenuis uzonensis</name>
    <dbReference type="NCBI Taxonomy" id="1407055"/>
    <lineage>
        <taxon>Archaea</taxon>
        <taxon>Nitrososphaerota</taxon>
        <taxon>Candidatus Nitrosotenuis</taxon>
    </lineage>
</organism>
<protein>
    <submittedName>
        <fullName evidence="1">Uncharacterized protein</fullName>
    </submittedName>
</protein>
<comment type="caution">
    <text evidence="1">The sequence shown here is derived from an EMBL/GenBank/DDBJ whole genome shotgun (WGS) entry which is preliminary data.</text>
</comment>
<dbReference type="Proteomes" id="UP000655759">
    <property type="component" value="Unassembled WGS sequence"/>
</dbReference>
<reference evidence="1" key="1">
    <citation type="submission" date="2021-02" db="EMBL/GenBank/DDBJ databases">
        <authorList>
            <person name="Han P."/>
        </authorList>
    </citation>
    <scope>NUCLEOTIDE SEQUENCE</scope>
    <source>
        <strain evidence="1">Candidatus Nitrosotenuis uzonensis 5A</strain>
    </source>
</reference>
<dbReference type="EMBL" id="CAJNAQ010000005">
    <property type="protein sequence ID" value="CAE6494192.1"/>
    <property type="molecule type" value="Genomic_DNA"/>
</dbReference>
<proteinExistence type="predicted"/>
<name>A0A812F6H7_9ARCH</name>
<dbReference type="AlphaFoldDB" id="A0A812F6H7"/>
<gene>
    <name evidence="1" type="ORF">NUZ5A_50255</name>
</gene>